<evidence type="ECO:0008006" key="2">
    <source>
        <dbReference type="Google" id="ProtNLM"/>
    </source>
</evidence>
<dbReference type="AlphaFoldDB" id="A0A1E7G2S7"/>
<name>A0A1E7G2S7_LACLC</name>
<dbReference type="Proteomes" id="UP000176236">
    <property type="component" value="Chromosome"/>
</dbReference>
<protein>
    <recommendedName>
        <fullName evidence="2">Nucleotidyltransferase family protein</fullName>
    </recommendedName>
</protein>
<sequence length="366" mass="43030">MLFTENKRGDNMNKKLLQLADKTYSGDKIKIEFNDNQEFIIGWLIMNRCNTIAYKNLDLSSLHRDSLKCLNVLKKNDEEQAKIFQKSLALLSTTLKDVDFNYAFLKGATLSSILYDIGERTSKDFDILVESKDVSALQRVLIADGFKQGWLDSDYQTIIPATRREIVESRMNFGQSVPFIKIYDEIPVTVDINFSVDFKPDEGEGVVHKLLKNVEIIKKDEFQFKSLAKVDFLIHLCCHLYKEATTFDWVSERRDLDMYKFSDINVYLKKFGNHSFFKKLVEYIKSYEVEKECYYTFKNSSLIFPTISEIEGFNECIEKIKPKDISFMNEVIYPREKKSFYYRVDFLEWLMSNNRISLLNEKKNND</sequence>
<accession>A0A1E7G2S7</accession>
<dbReference type="Pfam" id="PF14907">
    <property type="entry name" value="NTP_transf_5"/>
    <property type="match status" value="1"/>
</dbReference>
<dbReference type="InterPro" id="IPR039498">
    <property type="entry name" value="NTP_transf_5"/>
</dbReference>
<dbReference type="EMBL" id="JMMZ01000028">
    <property type="protein sequence ID" value="OEU39247.1"/>
    <property type="molecule type" value="Genomic_DNA"/>
</dbReference>
<gene>
    <name evidence="1" type="ORF">AJ89_09940</name>
</gene>
<reference evidence="1" key="1">
    <citation type="journal article" date="2016" name="Appl. Microbiol. Biotechnol.">
        <title>Adhesion of the genome-sequenced Lactococcus lactis subsp. cremoris IBB477 strain is mediated by specific molecular determinants.</title>
        <authorList>
            <person name="Radziwill-Bienkowska J.M."/>
            <person name="Le D.T."/>
            <person name="Szczesny P."/>
            <person name="Duviau M.P."/>
            <person name="Aleksandrzak-Piekarczyk T."/>
            <person name="Loubiere P."/>
            <person name="Mercier-Bonin M."/>
            <person name="Bardowski J.K."/>
            <person name="Kowalczyk M."/>
        </authorList>
    </citation>
    <scope>NUCLEOTIDE SEQUENCE [LARGE SCALE GENOMIC DNA]</scope>
    <source>
        <strain evidence="1">IBB477</strain>
    </source>
</reference>
<organism evidence="1">
    <name type="scientific">Lactococcus cremoris subsp. cremoris IBB477</name>
    <dbReference type="NCBI Taxonomy" id="1449093"/>
    <lineage>
        <taxon>Bacteria</taxon>
        <taxon>Bacillati</taxon>
        <taxon>Bacillota</taxon>
        <taxon>Bacilli</taxon>
        <taxon>Lactobacillales</taxon>
        <taxon>Streptococcaceae</taxon>
        <taxon>Lactococcus</taxon>
        <taxon>Lactococcus cremoris subsp. cremoris</taxon>
    </lineage>
</organism>
<proteinExistence type="predicted"/>
<evidence type="ECO:0000313" key="1">
    <source>
        <dbReference type="EMBL" id="OEU39247.1"/>
    </source>
</evidence>
<comment type="caution">
    <text evidence="1">The sequence shown here is derived from an EMBL/GenBank/DDBJ whole genome shotgun (WGS) entry which is preliminary data.</text>
</comment>